<keyword evidence="6" id="KW-1185">Reference proteome</keyword>
<dbReference type="Proteomes" id="UP000664417">
    <property type="component" value="Unassembled WGS sequence"/>
</dbReference>
<dbReference type="PANTHER" id="PTHR48111">
    <property type="entry name" value="REGULATOR OF RPOS"/>
    <property type="match status" value="1"/>
</dbReference>
<dbReference type="SMART" id="SM00448">
    <property type="entry name" value="REC"/>
    <property type="match status" value="1"/>
</dbReference>
<evidence type="ECO:0000259" key="4">
    <source>
        <dbReference type="PROSITE" id="PS50930"/>
    </source>
</evidence>
<dbReference type="RefSeq" id="WP_207862299.1">
    <property type="nucleotide sequence ID" value="NZ_JAFREP010000034.1"/>
</dbReference>
<dbReference type="Pfam" id="PF00072">
    <property type="entry name" value="Response_reg"/>
    <property type="match status" value="1"/>
</dbReference>
<dbReference type="GO" id="GO:0000976">
    <property type="term" value="F:transcription cis-regulatory region binding"/>
    <property type="evidence" value="ECO:0007669"/>
    <property type="project" value="TreeGrafter"/>
</dbReference>
<accession>A0A8J7U8A6</accession>
<dbReference type="Pfam" id="PF04397">
    <property type="entry name" value="LytTR"/>
    <property type="match status" value="1"/>
</dbReference>
<dbReference type="InterPro" id="IPR001789">
    <property type="entry name" value="Sig_transdc_resp-reg_receiver"/>
</dbReference>
<reference evidence="5" key="1">
    <citation type="submission" date="2021-03" db="EMBL/GenBank/DDBJ databases">
        <authorList>
            <person name="Wang G."/>
        </authorList>
    </citation>
    <scope>NUCLEOTIDE SEQUENCE</scope>
    <source>
        <strain evidence="5">KCTC 12899</strain>
    </source>
</reference>
<name>A0A8J7U8A6_9BACT</name>
<dbReference type="PANTHER" id="PTHR48111:SF69">
    <property type="entry name" value="RESPONSE REGULATOR RECEIVER"/>
    <property type="match status" value="1"/>
</dbReference>
<dbReference type="PROSITE" id="PS50110">
    <property type="entry name" value="RESPONSE_REGULATORY"/>
    <property type="match status" value="1"/>
</dbReference>
<proteinExistence type="predicted"/>
<organism evidence="5 6">
    <name type="scientific">Acanthopleuribacter pedis</name>
    <dbReference type="NCBI Taxonomy" id="442870"/>
    <lineage>
        <taxon>Bacteria</taxon>
        <taxon>Pseudomonadati</taxon>
        <taxon>Acidobacteriota</taxon>
        <taxon>Holophagae</taxon>
        <taxon>Acanthopleuribacterales</taxon>
        <taxon>Acanthopleuribacteraceae</taxon>
        <taxon>Acanthopleuribacter</taxon>
    </lineage>
</organism>
<evidence type="ECO:0000259" key="3">
    <source>
        <dbReference type="PROSITE" id="PS50110"/>
    </source>
</evidence>
<comment type="caution">
    <text evidence="5">The sequence shown here is derived from an EMBL/GenBank/DDBJ whole genome shotgun (WGS) entry which is preliminary data.</text>
</comment>
<keyword evidence="2" id="KW-0597">Phosphoprotein</keyword>
<dbReference type="InterPro" id="IPR007492">
    <property type="entry name" value="LytTR_DNA-bd_dom"/>
</dbReference>
<evidence type="ECO:0000256" key="1">
    <source>
        <dbReference type="ARBA" id="ARBA00023125"/>
    </source>
</evidence>
<feature type="domain" description="HTH LytTR-type" evidence="4">
    <location>
        <begin position="155"/>
        <end position="238"/>
    </location>
</feature>
<dbReference type="InterPro" id="IPR039420">
    <property type="entry name" value="WalR-like"/>
</dbReference>
<dbReference type="Gene3D" id="2.40.50.1020">
    <property type="entry name" value="LytTr DNA-binding domain"/>
    <property type="match status" value="1"/>
</dbReference>
<dbReference type="EMBL" id="JAFREP010000034">
    <property type="protein sequence ID" value="MBO1322326.1"/>
    <property type="molecule type" value="Genomic_DNA"/>
</dbReference>
<evidence type="ECO:0000313" key="6">
    <source>
        <dbReference type="Proteomes" id="UP000664417"/>
    </source>
</evidence>
<dbReference type="GO" id="GO:0032993">
    <property type="term" value="C:protein-DNA complex"/>
    <property type="evidence" value="ECO:0007669"/>
    <property type="project" value="TreeGrafter"/>
</dbReference>
<sequence length="238" mass="27337">MNVYLVDDEKHALGMMKHYLAKMPDVTVVGASEDPIRAIEEINTLKPDLVFLDIQMPILTGIELLPYLREKPMIVFCTAYDQHAIKAFELNALDYLLKPVNRDRLAASIARARSQWEVLEVFQDEQMDGGLEKVVVSILGKSHVVWLEQAMVFTKDGRYTNILTLEGRELLANLTIGYLADHIKDPRFFQINRSEIIQKRFITAFEPGEHGTLTLMGANDKPYQVARRRVKDFKAWFL</sequence>
<dbReference type="GO" id="GO:0000156">
    <property type="term" value="F:phosphorelay response regulator activity"/>
    <property type="evidence" value="ECO:0007669"/>
    <property type="project" value="TreeGrafter"/>
</dbReference>
<dbReference type="GO" id="GO:0005829">
    <property type="term" value="C:cytosol"/>
    <property type="evidence" value="ECO:0007669"/>
    <property type="project" value="TreeGrafter"/>
</dbReference>
<dbReference type="Gene3D" id="3.40.50.2300">
    <property type="match status" value="1"/>
</dbReference>
<dbReference type="AlphaFoldDB" id="A0A8J7U8A6"/>
<dbReference type="PROSITE" id="PS50930">
    <property type="entry name" value="HTH_LYTTR"/>
    <property type="match status" value="1"/>
</dbReference>
<gene>
    <name evidence="5" type="ORF">J3U88_27890</name>
</gene>
<evidence type="ECO:0000256" key="2">
    <source>
        <dbReference type="PROSITE-ProRule" id="PRU00169"/>
    </source>
</evidence>
<feature type="domain" description="Response regulatory" evidence="3">
    <location>
        <begin position="2"/>
        <end position="113"/>
    </location>
</feature>
<dbReference type="SUPFAM" id="SSF52172">
    <property type="entry name" value="CheY-like"/>
    <property type="match status" value="1"/>
</dbReference>
<keyword evidence="1" id="KW-0238">DNA-binding</keyword>
<protein>
    <submittedName>
        <fullName evidence="5">Response regulator transcription factor</fullName>
    </submittedName>
</protein>
<dbReference type="SMART" id="SM00850">
    <property type="entry name" value="LytTR"/>
    <property type="match status" value="1"/>
</dbReference>
<evidence type="ECO:0000313" key="5">
    <source>
        <dbReference type="EMBL" id="MBO1322326.1"/>
    </source>
</evidence>
<dbReference type="GO" id="GO:0006355">
    <property type="term" value="P:regulation of DNA-templated transcription"/>
    <property type="evidence" value="ECO:0007669"/>
    <property type="project" value="TreeGrafter"/>
</dbReference>
<dbReference type="InterPro" id="IPR011006">
    <property type="entry name" value="CheY-like_superfamily"/>
</dbReference>
<feature type="modified residue" description="4-aspartylphosphate" evidence="2">
    <location>
        <position position="53"/>
    </location>
</feature>